<sequence>MKFVDFSLMQERIISLQPLPKSLKTNQLEAPAALARKWTRRRNHQNEAQTVIEDVINGLSEWCRSGQSLWMAHAPFICEIYHIDVFNYTQYLWKQRQNCLFRPPFVSDQADYIRWYMRHSRMFIGNPQHVVQRGYQHMAGRHEALVLYYEILSIGQFKVKN</sequence>
<protein>
    <submittedName>
        <fullName evidence="1">Uncharacterized protein</fullName>
    </submittedName>
</protein>
<name>A0A9J5X866_SOLCO</name>
<keyword evidence="2" id="KW-1185">Reference proteome</keyword>
<dbReference type="Proteomes" id="UP000824120">
    <property type="component" value="Chromosome 9"/>
</dbReference>
<dbReference type="OrthoDB" id="593744at2759"/>
<gene>
    <name evidence="1" type="ORF">H5410_044885</name>
</gene>
<reference evidence="1 2" key="1">
    <citation type="submission" date="2020-09" db="EMBL/GenBank/DDBJ databases">
        <title>De no assembly of potato wild relative species, Solanum commersonii.</title>
        <authorList>
            <person name="Cho K."/>
        </authorList>
    </citation>
    <scope>NUCLEOTIDE SEQUENCE [LARGE SCALE GENOMIC DNA]</scope>
    <source>
        <strain evidence="1">LZ3.2</strain>
        <tissue evidence="1">Leaf</tissue>
    </source>
</reference>
<proteinExistence type="predicted"/>
<evidence type="ECO:0000313" key="1">
    <source>
        <dbReference type="EMBL" id="KAG5584451.1"/>
    </source>
</evidence>
<organism evidence="1 2">
    <name type="scientific">Solanum commersonii</name>
    <name type="common">Commerson's wild potato</name>
    <name type="synonym">Commerson's nightshade</name>
    <dbReference type="NCBI Taxonomy" id="4109"/>
    <lineage>
        <taxon>Eukaryota</taxon>
        <taxon>Viridiplantae</taxon>
        <taxon>Streptophyta</taxon>
        <taxon>Embryophyta</taxon>
        <taxon>Tracheophyta</taxon>
        <taxon>Spermatophyta</taxon>
        <taxon>Magnoliopsida</taxon>
        <taxon>eudicotyledons</taxon>
        <taxon>Gunneridae</taxon>
        <taxon>Pentapetalae</taxon>
        <taxon>asterids</taxon>
        <taxon>lamiids</taxon>
        <taxon>Solanales</taxon>
        <taxon>Solanaceae</taxon>
        <taxon>Solanoideae</taxon>
        <taxon>Solaneae</taxon>
        <taxon>Solanum</taxon>
    </lineage>
</organism>
<comment type="caution">
    <text evidence="1">The sequence shown here is derived from an EMBL/GenBank/DDBJ whole genome shotgun (WGS) entry which is preliminary data.</text>
</comment>
<accession>A0A9J5X866</accession>
<dbReference type="EMBL" id="JACXVP010000009">
    <property type="protein sequence ID" value="KAG5584451.1"/>
    <property type="molecule type" value="Genomic_DNA"/>
</dbReference>
<evidence type="ECO:0000313" key="2">
    <source>
        <dbReference type="Proteomes" id="UP000824120"/>
    </source>
</evidence>
<dbReference type="AlphaFoldDB" id="A0A9J5X866"/>